<evidence type="ECO:0000313" key="8">
    <source>
        <dbReference type="Proteomes" id="UP000235584"/>
    </source>
</evidence>
<accession>A0A2K9NSA3</accession>
<comment type="catalytic activity">
    <reaction evidence="6">
        <text>N(6)-[(R)-lipoyl]-L-lysyl-[glycine-cleavage complex H protein] + glycine + H(+) = N(6)-[(R)-S(8)-aminomethyldihydrolipoyl]-L-lysyl-[glycine-cleavage complex H protein] + CO2</text>
        <dbReference type="Rhea" id="RHEA:24304"/>
        <dbReference type="Rhea" id="RHEA-COMP:10494"/>
        <dbReference type="Rhea" id="RHEA-COMP:10495"/>
        <dbReference type="ChEBI" id="CHEBI:15378"/>
        <dbReference type="ChEBI" id="CHEBI:16526"/>
        <dbReference type="ChEBI" id="CHEBI:57305"/>
        <dbReference type="ChEBI" id="CHEBI:83099"/>
        <dbReference type="ChEBI" id="CHEBI:83143"/>
        <dbReference type="EC" id="1.4.4.2"/>
    </reaction>
</comment>
<evidence type="ECO:0000256" key="1">
    <source>
        <dbReference type="ARBA" id="ARBA00001933"/>
    </source>
</evidence>
<dbReference type="GO" id="GO:0004375">
    <property type="term" value="F:glycine dehydrogenase (decarboxylating) activity"/>
    <property type="evidence" value="ECO:0007669"/>
    <property type="project" value="UniProtKB-EC"/>
</dbReference>
<keyword evidence="8" id="KW-1185">Reference proteome</keyword>
<dbReference type="PANTHER" id="PTHR11773:SF1">
    <property type="entry name" value="GLYCINE DEHYDROGENASE (DECARBOXYLATING), MITOCHONDRIAL"/>
    <property type="match status" value="1"/>
</dbReference>
<sequence>MTTNFKKLPYDPTKLPRELKKYYISSSKEEQGEMLKALGAKELKDLFSHIPDNVKFDKAPFVTEELGYNDLIAHMETLAAKNNLKTCFIGDGLKNYKVQDIVPYVCDLRGLTTAYTPYQPERSQGTLQTLWIYSSTLSMLTGFEAINASFYERSTALYEAIQTATRLVKGSNTALVCESIYPGDIEVLKTQAKETGLNIITVPTDKDTGITNRDTLHKMATDLGEKLACIVFPQVNNYGNLEDVHSLTDLCSELQVQSIALFDPMLLATEGLIQPSEFGSQKQGANMIVGEGQHLAIGPNFGGPGLGIFGIRYNDKNKNDIRQTAGRFVGRARDINGKDALCMVLSTREQHIRREKATSNICSNQSFVASAAGAAILARGEDGMTEAALAGRDYALQMAQILTQHKGVNLAFPSTPFYNEFVLELPVKVKDLQAKASKANIQLGVDVSNRLHVGRNLLLLSFFDVHNDEDLEKLENFFAENFEAEENDEFLPEIPEDFLRKTPVGLPNLEVEEIKSFYKKLADLNVSPDDNIYPLGSCTMKYNPYINDWAAGLKGFTDVHPQAPIEDVQGSLEVLYEIQEMFKSITGLPAVTTQPVAGAQGELVGLKLFQGYHRNNGEADTRNVVLIPRSAHGTNPATATMAGFETKTLDGVQYGIVVIEADNRGHINFEQLKAEVAKYNTRIAGVMVTNPNTSGLFETSFKEMADLIHGVGGLVYMDGANMNAIAGWIDLNKMGVDAVHNNLHKTWTIPHGGGGPGDGIVAVSHRLVDYLPGIQVVKKGNFFDVEKAPKSIGSFHRHVGNFAHKVRAYTYIKALGGNGVRDMSGVAVLAARYLYERLKPIYPSLPENCENETRMHEFILTISKETFDRIEKGGTPKAQAIAKIGKLFLDFGLHAPTVAFPEVYGLMIEPTESYSKAELDRFVEVVKAINGLINETPHVLTTAPHFTPVKKVDEVDANKNLTFMEDLKHLPHLYHNIIEPTVLSNMNIKEICVEIQKAHQKCVEA</sequence>
<keyword evidence="5" id="KW-0560">Oxidoreductase</keyword>
<dbReference type="Gene3D" id="6.20.440.10">
    <property type="match status" value="1"/>
</dbReference>
<dbReference type="GO" id="GO:0016594">
    <property type="term" value="F:glycine binding"/>
    <property type="evidence" value="ECO:0007669"/>
    <property type="project" value="TreeGrafter"/>
</dbReference>
<comment type="cofactor">
    <cofactor evidence="1">
        <name>pyridoxal 5'-phosphate</name>
        <dbReference type="ChEBI" id="CHEBI:597326"/>
    </cofactor>
</comment>
<dbReference type="PANTHER" id="PTHR11773">
    <property type="entry name" value="GLYCINE DEHYDROGENASE, DECARBOXYLATING"/>
    <property type="match status" value="1"/>
</dbReference>
<dbReference type="Gene3D" id="3.90.1150.10">
    <property type="entry name" value="Aspartate Aminotransferase, domain 1"/>
    <property type="match status" value="2"/>
</dbReference>
<dbReference type="InterPro" id="IPR015424">
    <property type="entry name" value="PyrdxlP-dep_Trfase"/>
</dbReference>
<dbReference type="Pfam" id="PF21478">
    <property type="entry name" value="GcvP2_C"/>
    <property type="match status" value="1"/>
</dbReference>
<reference evidence="7 8" key="1">
    <citation type="submission" date="2018-01" db="EMBL/GenBank/DDBJ databases">
        <title>Complete genome sequence of Bacteriovorax stolpii DSM12778.</title>
        <authorList>
            <person name="Tang B."/>
            <person name="Chang J."/>
        </authorList>
    </citation>
    <scope>NUCLEOTIDE SEQUENCE [LARGE SCALE GENOMIC DNA]</scope>
    <source>
        <strain evidence="7 8">DSM 12778</strain>
    </source>
</reference>
<evidence type="ECO:0000313" key="7">
    <source>
        <dbReference type="EMBL" id="AUN98378.1"/>
    </source>
</evidence>
<organism evidence="7 8">
    <name type="scientific">Bacteriovorax stolpii</name>
    <name type="common">Bdellovibrio stolpii</name>
    <dbReference type="NCBI Taxonomy" id="960"/>
    <lineage>
        <taxon>Bacteria</taxon>
        <taxon>Pseudomonadati</taxon>
        <taxon>Bdellovibrionota</taxon>
        <taxon>Bacteriovoracia</taxon>
        <taxon>Bacteriovoracales</taxon>
        <taxon>Bacteriovoracaceae</taxon>
        <taxon>Bacteriovorax</taxon>
    </lineage>
</organism>
<evidence type="ECO:0000256" key="4">
    <source>
        <dbReference type="ARBA" id="ARBA00022898"/>
    </source>
</evidence>
<dbReference type="GO" id="GO:0030170">
    <property type="term" value="F:pyridoxal phosphate binding"/>
    <property type="evidence" value="ECO:0007669"/>
    <property type="project" value="TreeGrafter"/>
</dbReference>
<keyword evidence="4" id="KW-0663">Pyridoxal phosphate</keyword>
<dbReference type="InterPro" id="IPR049316">
    <property type="entry name" value="GDC-P_C"/>
</dbReference>
<dbReference type="GO" id="GO:0005960">
    <property type="term" value="C:glycine cleavage complex"/>
    <property type="evidence" value="ECO:0007669"/>
    <property type="project" value="TreeGrafter"/>
</dbReference>
<dbReference type="SUPFAM" id="SSF53383">
    <property type="entry name" value="PLP-dependent transferases"/>
    <property type="match status" value="2"/>
</dbReference>
<evidence type="ECO:0000256" key="6">
    <source>
        <dbReference type="ARBA" id="ARBA00049026"/>
    </source>
</evidence>
<gene>
    <name evidence="7" type="ORF">C0V70_09725</name>
</gene>
<dbReference type="GO" id="GO:0019464">
    <property type="term" value="P:glycine decarboxylation via glycine cleavage system"/>
    <property type="evidence" value="ECO:0007669"/>
    <property type="project" value="TreeGrafter"/>
</dbReference>
<evidence type="ECO:0000256" key="5">
    <source>
        <dbReference type="ARBA" id="ARBA00023002"/>
    </source>
</evidence>
<dbReference type="Gene3D" id="3.40.640.10">
    <property type="entry name" value="Type I PLP-dependent aspartate aminotransferase-like (Major domain)"/>
    <property type="match status" value="2"/>
</dbReference>
<dbReference type="InterPro" id="IPR020581">
    <property type="entry name" value="GDC_P"/>
</dbReference>
<comment type="function">
    <text evidence="2">The glycine cleavage system catalyzes the degradation of glycine. The P protein binds the alpha-amino group of glycine through its pyridoxal phosphate cofactor; CO(2) is released and the remaining methylamine moiety is then transferred to the lipoamide cofactor of the H protein.</text>
</comment>
<dbReference type="InterPro" id="IPR015422">
    <property type="entry name" value="PyrdxlP-dep_Trfase_small"/>
</dbReference>
<dbReference type="AlphaFoldDB" id="A0A2K9NSA3"/>
<dbReference type="InterPro" id="IPR049315">
    <property type="entry name" value="GDC-P_N"/>
</dbReference>
<evidence type="ECO:0000256" key="2">
    <source>
        <dbReference type="ARBA" id="ARBA00003788"/>
    </source>
</evidence>
<proteinExistence type="predicted"/>
<dbReference type="RefSeq" id="WP_102243669.1">
    <property type="nucleotide sequence ID" value="NZ_CP025704.1"/>
</dbReference>
<dbReference type="Pfam" id="PF02347">
    <property type="entry name" value="GDC-P"/>
    <property type="match status" value="1"/>
</dbReference>
<dbReference type="KEGG" id="bsto:C0V70_09725"/>
<dbReference type="NCBIfam" id="NF003346">
    <property type="entry name" value="PRK04366.1"/>
    <property type="match status" value="1"/>
</dbReference>
<dbReference type="EMBL" id="CP025704">
    <property type="protein sequence ID" value="AUN98378.1"/>
    <property type="molecule type" value="Genomic_DNA"/>
</dbReference>
<dbReference type="GO" id="GO:0005829">
    <property type="term" value="C:cytosol"/>
    <property type="evidence" value="ECO:0007669"/>
    <property type="project" value="TreeGrafter"/>
</dbReference>
<dbReference type="Proteomes" id="UP000235584">
    <property type="component" value="Chromosome"/>
</dbReference>
<dbReference type="EC" id="1.4.4.2" evidence="3"/>
<name>A0A2K9NSA3_BACTC</name>
<dbReference type="InterPro" id="IPR015421">
    <property type="entry name" value="PyrdxlP-dep_Trfase_major"/>
</dbReference>
<evidence type="ECO:0000256" key="3">
    <source>
        <dbReference type="ARBA" id="ARBA00012134"/>
    </source>
</evidence>
<protein>
    <recommendedName>
        <fullName evidence="3">glycine dehydrogenase (aminomethyl-transferring)</fullName>
        <ecNumber evidence="3">1.4.4.2</ecNumber>
    </recommendedName>
</protein>